<dbReference type="RefSeq" id="XP_024714901.1">
    <property type="nucleotide sequence ID" value="XM_024857021.1"/>
</dbReference>
<dbReference type="AlphaFoldDB" id="A0A2P7YV35"/>
<dbReference type="Pfam" id="PF00400">
    <property type="entry name" value="WD40"/>
    <property type="match status" value="2"/>
</dbReference>
<dbReference type="InterPro" id="IPR001680">
    <property type="entry name" value="WD40_rpt"/>
</dbReference>
<evidence type="ECO:0000256" key="3">
    <source>
        <dbReference type="ARBA" id="ARBA00022942"/>
    </source>
</evidence>
<protein>
    <recommendedName>
        <fullName evidence="8">Anaphase-promoting complex subunit 4 WD40 domain-containing protein</fullName>
    </recommendedName>
</protein>
<comment type="caution">
    <text evidence="6">The sequence shown here is derived from an EMBL/GenBank/DDBJ whole genome shotgun (WGS) entry which is preliminary data.</text>
</comment>
<dbReference type="InterPro" id="IPR036322">
    <property type="entry name" value="WD40_repeat_dom_sf"/>
</dbReference>
<dbReference type="EMBL" id="PYFQ01000002">
    <property type="protein sequence ID" value="PSK39811.1"/>
    <property type="molecule type" value="Genomic_DNA"/>
</dbReference>
<dbReference type="GO" id="GO:0000502">
    <property type="term" value="C:proteasome complex"/>
    <property type="evidence" value="ECO:0007669"/>
    <property type="project" value="UniProtKB-KW"/>
</dbReference>
<evidence type="ECO:0000256" key="2">
    <source>
        <dbReference type="ARBA" id="ARBA00022737"/>
    </source>
</evidence>
<dbReference type="InterPro" id="IPR051179">
    <property type="entry name" value="WD_repeat_multifunction"/>
</dbReference>
<gene>
    <name evidence="6" type="ORF">C7M61_001619</name>
</gene>
<reference evidence="6 7" key="1">
    <citation type="submission" date="2018-03" db="EMBL/GenBank/DDBJ databases">
        <title>Candida pseudohaemulonii genome assembly and annotation.</title>
        <authorList>
            <person name="Munoz J.F."/>
            <person name="Gade L.G."/>
            <person name="Chow N.A."/>
            <person name="Litvintseva A.P."/>
            <person name="Loparev V.N."/>
            <person name="Cuomo C.A."/>
        </authorList>
    </citation>
    <scope>NUCLEOTIDE SEQUENCE [LARGE SCALE GENOMIC DNA]</scope>
    <source>
        <strain evidence="6 7">B12108</strain>
    </source>
</reference>
<feature type="repeat" description="WD" evidence="5">
    <location>
        <begin position="128"/>
        <end position="162"/>
    </location>
</feature>
<keyword evidence="2" id="KW-0677">Repeat</keyword>
<dbReference type="SUPFAM" id="SSF50978">
    <property type="entry name" value="WD40 repeat-like"/>
    <property type="match status" value="1"/>
</dbReference>
<dbReference type="PROSITE" id="PS50082">
    <property type="entry name" value="WD_REPEATS_2"/>
    <property type="match status" value="2"/>
</dbReference>
<keyword evidence="3" id="KW-0647">Proteasome</keyword>
<keyword evidence="1 5" id="KW-0853">WD repeat</keyword>
<dbReference type="InterPro" id="IPR019775">
    <property type="entry name" value="WD40_repeat_CS"/>
</dbReference>
<evidence type="ECO:0000256" key="1">
    <source>
        <dbReference type="ARBA" id="ARBA00022574"/>
    </source>
</evidence>
<dbReference type="InterPro" id="IPR015943">
    <property type="entry name" value="WD40/YVTN_repeat-like_dom_sf"/>
</dbReference>
<dbReference type="GeneID" id="36565009"/>
<organism evidence="6 7">
    <name type="scientific">Candidozyma pseudohaemuli</name>
    <dbReference type="NCBI Taxonomy" id="418784"/>
    <lineage>
        <taxon>Eukaryota</taxon>
        <taxon>Fungi</taxon>
        <taxon>Dikarya</taxon>
        <taxon>Ascomycota</taxon>
        <taxon>Saccharomycotina</taxon>
        <taxon>Pichiomycetes</taxon>
        <taxon>Metschnikowiaceae</taxon>
        <taxon>Candidozyma</taxon>
    </lineage>
</organism>
<evidence type="ECO:0000313" key="6">
    <source>
        <dbReference type="EMBL" id="PSK39811.1"/>
    </source>
</evidence>
<accession>A0A2P7YV35</accession>
<dbReference type="VEuPathDB" id="FungiDB:C7M61_001619"/>
<evidence type="ECO:0000256" key="5">
    <source>
        <dbReference type="PROSITE-ProRule" id="PRU00221"/>
    </source>
</evidence>
<keyword evidence="7" id="KW-1185">Reference proteome</keyword>
<dbReference type="PROSITE" id="PS00678">
    <property type="entry name" value="WD_REPEATS_1"/>
    <property type="match status" value="2"/>
</dbReference>
<dbReference type="OrthoDB" id="10257301at2759"/>
<dbReference type="PANTHER" id="PTHR19857:SF19">
    <property type="entry name" value="26S PROTEASOME REGULATORY SUBUNIT RPN14"/>
    <property type="match status" value="1"/>
</dbReference>
<dbReference type="Gene3D" id="2.130.10.10">
    <property type="entry name" value="YVTN repeat-like/Quinoprotein amine dehydrogenase"/>
    <property type="match status" value="2"/>
</dbReference>
<proteinExistence type="inferred from homology"/>
<dbReference type="SMART" id="SM00320">
    <property type="entry name" value="WD40"/>
    <property type="match status" value="3"/>
</dbReference>
<sequence>MQLLTVQKEVLDILKEVELGESQEDKFWIATRESSDEDHLTYGDVQVLQGSKGALLECDNFAVTKNGLKSIFIDPPGRVCTLPSLSIDIRLVLAVALTKSTRNLIVGTEQGHLKRFDTESKKETNEVKDAHFSAIKLLRTFPSDKVLLSVGGDFQIKLWDIELAEDKPARTFRHQQKAITDIALIGSGRNFVLTSEDGSTVLWECGSGQVVSTFLRIDNHNDPALCVVVNATKDPINSSDVVSGECLYECDDKVMYVGYQSGIIQEFRIASHSQSSIKFKADHAVTALVSADESTLVAGYSDGTIVVWDIDAQTPMHKEVFNPSFLISNMTIKSTKTLVFDNGPELLLTMDLESYKVGQLVGLTEAFDVKLIAAVDQTVVVATSDEIAHF</sequence>
<feature type="repeat" description="WD" evidence="5">
    <location>
        <begin position="290"/>
        <end position="318"/>
    </location>
</feature>
<dbReference type="STRING" id="418784.A0A2P7YV35"/>
<dbReference type="Proteomes" id="UP000241107">
    <property type="component" value="Unassembled WGS sequence"/>
</dbReference>
<evidence type="ECO:0000313" key="7">
    <source>
        <dbReference type="Proteomes" id="UP000241107"/>
    </source>
</evidence>
<comment type="similarity">
    <text evidence="4">Belongs to the WD repeat PAAF1/RPN14 family.</text>
</comment>
<evidence type="ECO:0000256" key="4">
    <source>
        <dbReference type="ARBA" id="ARBA00038321"/>
    </source>
</evidence>
<dbReference type="PANTHER" id="PTHR19857">
    <property type="entry name" value="MITOCHONDRIAL DIVISION PROTEIN 1-RELATED"/>
    <property type="match status" value="1"/>
</dbReference>
<evidence type="ECO:0008006" key="8">
    <source>
        <dbReference type="Google" id="ProtNLM"/>
    </source>
</evidence>
<name>A0A2P7YV35_9ASCO</name>